<dbReference type="Pfam" id="PF00955">
    <property type="entry name" value="HCO3_cotransp"/>
    <property type="match status" value="1"/>
</dbReference>
<dbReference type="InterPro" id="IPR016152">
    <property type="entry name" value="PTrfase/Anion_transptr"/>
</dbReference>
<feature type="compositionally biased region" description="Basic and acidic residues" evidence="10">
    <location>
        <begin position="356"/>
        <end position="365"/>
    </location>
</feature>
<feature type="region of interest" description="Disordered" evidence="10">
    <location>
        <begin position="231"/>
        <end position="441"/>
    </location>
</feature>
<evidence type="ECO:0000259" key="12">
    <source>
        <dbReference type="Pfam" id="PF07565"/>
    </source>
</evidence>
<dbReference type="EMBL" id="OV696702">
    <property type="protein sequence ID" value="CAH1249575.1"/>
    <property type="molecule type" value="Genomic_DNA"/>
</dbReference>
<feature type="compositionally biased region" description="Basic and acidic residues" evidence="10">
    <location>
        <begin position="174"/>
        <end position="189"/>
    </location>
</feature>
<feature type="transmembrane region" description="Helical" evidence="9">
    <location>
        <begin position="1521"/>
        <end position="1538"/>
    </location>
</feature>
<dbReference type="GO" id="GO:0051453">
    <property type="term" value="P:regulation of intracellular pH"/>
    <property type="evidence" value="ECO:0007669"/>
    <property type="project" value="TreeGrafter"/>
</dbReference>
<feature type="transmembrane region" description="Helical" evidence="9">
    <location>
        <begin position="1120"/>
        <end position="1138"/>
    </location>
</feature>
<dbReference type="InterPro" id="IPR013769">
    <property type="entry name" value="Band3_cytoplasmic_dom"/>
</dbReference>
<dbReference type="InterPro" id="IPR011531">
    <property type="entry name" value="HCO3_transpt-like_TM_dom"/>
</dbReference>
<comment type="similarity">
    <text evidence="2 9">Belongs to the anion exchanger (TC 2.A.31) family.</text>
</comment>
<dbReference type="GO" id="GO:0005886">
    <property type="term" value="C:plasma membrane"/>
    <property type="evidence" value="ECO:0007669"/>
    <property type="project" value="UniProtKB-SubCell"/>
</dbReference>
<dbReference type="FunFam" id="1.10.287.570:FF:000001">
    <property type="entry name" value="Anion exchange protein"/>
    <property type="match status" value="1"/>
</dbReference>
<evidence type="ECO:0000256" key="3">
    <source>
        <dbReference type="ARBA" id="ARBA00022448"/>
    </source>
</evidence>
<feature type="transmembrane region" description="Helical" evidence="9">
    <location>
        <begin position="1365"/>
        <end position="1388"/>
    </location>
</feature>
<evidence type="ECO:0000256" key="10">
    <source>
        <dbReference type="SAM" id="MobiDB-lite"/>
    </source>
</evidence>
<dbReference type="Proteomes" id="UP000838412">
    <property type="component" value="Chromosome 17"/>
</dbReference>
<dbReference type="Gene3D" id="3.40.930.10">
    <property type="entry name" value="Mannitol-specific EII, Chain A"/>
    <property type="match status" value="1"/>
</dbReference>
<evidence type="ECO:0000259" key="11">
    <source>
        <dbReference type="Pfam" id="PF00955"/>
    </source>
</evidence>
<feature type="transmembrane region" description="Helical" evidence="9">
    <location>
        <begin position="1037"/>
        <end position="1068"/>
    </location>
</feature>
<feature type="transmembrane region" description="Helical" evidence="9">
    <location>
        <begin position="1272"/>
        <end position="1289"/>
    </location>
</feature>
<dbReference type="Gene3D" id="1.10.287.570">
    <property type="entry name" value="Helical hairpin bin"/>
    <property type="match status" value="1"/>
</dbReference>
<gene>
    <name evidence="13" type="primary">SLC4A2</name>
    <name evidence="13" type="ORF">BLAG_LOCUS10626</name>
</gene>
<feature type="region of interest" description="Disordered" evidence="10">
    <location>
        <begin position="38"/>
        <end position="122"/>
    </location>
</feature>
<dbReference type="PANTHER" id="PTHR11453">
    <property type="entry name" value="ANION EXCHANGE PROTEIN"/>
    <property type="match status" value="1"/>
</dbReference>
<dbReference type="PANTHER" id="PTHR11453:SF47">
    <property type="entry name" value="ANION EXCHANGE PROTEIN"/>
    <property type="match status" value="1"/>
</dbReference>
<keyword evidence="4" id="KW-1003">Cell membrane</keyword>
<dbReference type="OrthoDB" id="1735926at2759"/>
<dbReference type="GO" id="GO:0015701">
    <property type="term" value="P:bicarbonate transport"/>
    <property type="evidence" value="ECO:0007669"/>
    <property type="project" value="TreeGrafter"/>
</dbReference>
<keyword evidence="3 9" id="KW-0813">Transport</keyword>
<feature type="region of interest" description="Disordered" evidence="10">
    <location>
        <begin position="149"/>
        <end position="219"/>
    </location>
</feature>
<proteinExistence type="inferred from homology"/>
<keyword evidence="14" id="KW-1185">Reference proteome</keyword>
<feature type="transmembrane region" description="Helical" evidence="9">
    <location>
        <begin position="1235"/>
        <end position="1252"/>
    </location>
</feature>
<feature type="domain" description="Bicarbonate transporter-like transmembrane" evidence="11">
    <location>
        <begin position="974"/>
        <end position="1554"/>
    </location>
</feature>
<keyword evidence="6 9" id="KW-1133">Transmembrane helix</keyword>
<evidence type="ECO:0000256" key="9">
    <source>
        <dbReference type="RuleBase" id="RU362035"/>
    </source>
</evidence>
<dbReference type="FunFam" id="3.40.930.10:FF:000020">
    <property type="entry name" value="Anion exchange protein"/>
    <property type="match status" value="1"/>
</dbReference>
<feature type="compositionally biased region" description="Basic and acidic residues" evidence="10">
    <location>
        <begin position="285"/>
        <end position="296"/>
    </location>
</feature>
<feature type="region of interest" description="Disordered" evidence="10">
    <location>
        <begin position="488"/>
        <end position="520"/>
    </location>
</feature>
<sequence length="1573" mass="177231">MEPLRPTPDFVPRFPGWVRQKVQWFAHLGDSNAVSCEDLLASDDDENETMADSGQPNPGYMEGQAQAEGGAAGGESSAPRQRHPSLQDQMNKVLTPVEKFPLLPSASPLPTRSSRVKQQHVDEEDYQAHRNVHLHVHHPLKTHIHRRYSSPTINNKGLPIEKDAPKHKKHAKRPRVERPQEVETPHDVDTITIEVEEKSEDIEEKTEEKTEPPDVKKALVRTDSYEAAVRGFPELEAASDESLTSTLCKEPRIVSEPSSRRESIKAPSKVSSKESVQETVSSEGPRSDDVLEEKAPQESPKVSIKPTSAEEPVEEPETLISVTSEAKASPEVEPKSSKESAKNSGTAKAALAKVLARKDSLRDSDSEADPSVRPSPSQIALLRGDISRDSSSKELKSILKNSSSFKTREDSQKSLDLADSVAAGDAGDTDVTGPQKKATFTIGGDLDEDEETVFDLVKTADEGDKNEESEDKLDEIPHFREINKDSFKKKTHRHHHGHHHSHHHGHHHHHHHHHKKVPTPMDRLRIGSMTKMDAEIYHKMPTEHEEARQLLTPDLNEMISHRFEDVPGKRRHRIKKPNVSSMVYIGKQSKPQRSISVEAKKALDRSPHEVFVELDTLHQEQEELVWCESARWIKFEEDVQQGAERWGKPHVSSLSFHSLLELRKGLEQGSVLLDLNETELPNIMHHVVENMIITDQVRPEDRGDIMRALLLKHSHLYQKKRHKVIPYNFSSGSLLGFLGHREDSMASTSQFPSGPPSATSLDAMETGLKVNLPDNNNQFSVPVPMTPTLHKSPTAKSTLSSKSTQMDIKAKVPILKKIPEDAEATTVLVGAVDFLDKPTMAFVRLARGVEIGTLTAVPLPVRFLFVLLGPTSGATDYNDIGRSISTLMANDTFHEMAYRADDRSDLLRGINEFLADSIVLPPGDFDRRLLEPIARLQRKRLRRRRQKMQDETEGLLKKTVSQEPEDDPLRRTGKYFGGLKRDIQRRFPYYVSDFVDGLNFQCLMAFFFIFFTCVTPVITFGGLLSDKTHNHIGVSEMIIATAISGGLFSLLAGQPIIIIAATGPFLVYDQSLYEFCESNKIEFMTWRLWIGLWILVICVITVAFEAGVFVRYVTRFTEEVFAFLISFIFIYEVFKFLSKVYTKNPLCSDCYYYDETLGPPIFNRNGTLWVNTTYAPIDALNGTLLGNNTPIDDFLNSQANNSRRMPMPAGFGESVAYADPDGYEAKEIKNQPNTALMSTILCFGTFFVAYFLRKFKNSKFLSRGTRRGLGDFGLLIAIVVMVCIDFFFQDVYTQKLEVPDGFTPTDPKLRSWLINPMGKDKTIQTWAIFAAVIPAFLVFILLFIEIQITEMIINKKENNLKKGSGYHLDLLLICGTVAISGFFGLPWMCAATVRSVSHFESLTVYSKTHAPGEKPKLLSVKEQRLTNLLVHVMMGITMTLQPVLRRIPLAVLFGVFLYLGITSLAATQIFERIGLMFMPPKHHPSSVRYVRKVKTRKIHIFTVIQLVFITFLWIVKSTQAALAFPFLLILLIPFRNHVMKKFYTETEMEALDAESDGDDDDDDVDAYHARLPF</sequence>
<evidence type="ECO:0000313" key="13">
    <source>
        <dbReference type="EMBL" id="CAH1249575.1"/>
    </source>
</evidence>
<dbReference type="PRINTS" id="PR01231">
    <property type="entry name" value="HCO3TRNSPORT"/>
</dbReference>
<dbReference type="GO" id="GO:0005452">
    <property type="term" value="F:solute:inorganic anion antiporter activity"/>
    <property type="evidence" value="ECO:0007669"/>
    <property type="project" value="InterPro"/>
</dbReference>
<evidence type="ECO:0000256" key="2">
    <source>
        <dbReference type="ARBA" id="ARBA00010993"/>
    </source>
</evidence>
<feature type="compositionally biased region" description="Basic and acidic residues" evidence="10">
    <location>
        <begin position="249"/>
        <end position="264"/>
    </location>
</feature>
<keyword evidence="7 9" id="KW-0406">Ion transport</keyword>
<feature type="compositionally biased region" description="Basic and acidic residues" evidence="10">
    <location>
        <begin position="206"/>
        <end position="217"/>
    </location>
</feature>
<feature type="compositionally biased region" description="Basic and acidic residues" evidence="10">
    <location>
        <begin position="328"/>
        <end position="341"/>
    </location>
</feature>
<accession>A0A8J9Z9G0</accession>
<evidence type="ECO:0000256" key="8">
    <source>
        <dbReference type="ARBA" id="ARBA00023136"/>
    </source>
</evidence>
<comment type="subcellular location">
    <subcellularLocation>
        <location evidence="1">Cell membrane</location>
        <topology evidence="1">Multi-pass membrane protein</topology>
    </subcellularLocation>
    <subcellularLocation>
        <location evidence="9">Membrane</location>
        <topology evidence="9">Multi-pass membrane protein</topology>
    </subcellularLocation>
</comment>
<dbReference type="SUPFAM" id="SSF55804">
    <property type="entry name" value="Phoshotransferase/anion transport protein"/>
    <property type="match status" value="1"/>
</dbReference>
<feature type="compositionally biased region" description="Basic and acidic residues" evidence="10">
    <location>
        <begin position="385"/>
        <end position="397"/>
    </location>
</feature>
<keyword evidence="8 9" id="KW-0472">Membrane</keyword>
<dbReference type="GO" id="GO:0008509">
    <property type="term" value="F:monoatomic anion transmembrane transporter activity"/>
    <property type="evidence" value="ECO:0007669"/>
    <property type="project" value="InterPro"/>
</dbReference>
<feature type="compositionally biased region" description="Basic residues" evidence="10">
    <location>
        <begin position="489"/>
        <end position="517"/>
    </location>
</feature>
<feature type="transmembrane region" description="Helical" evidence="9">
    <location>
        <begin position="1498"/>
        <end position="1515"/>
    </location>
</feature>
<evidence type="ECO:0000256" key="7">
    <source>
        <dbReference type="ARBA" id="ARBA00023065"/>
    </source>
</evidence>
<dbReference type="InterPro" id="IPR003020">
    <property type="entry name" value="HCO3_transpt_euk"/>
</dbReference>
<feature type="transmembrane region" description="Helical" evidence="9">
    <location>
        <begin position="1003"/>
        <end position="1025"/>
    </location>
</feature>
<keyword evidence="5 9" id="KW-0812">Transmembrane</keyword>
<name>A0A8J9Z9G0_BRALA</name>
<feature type="compositionally biased region" description="Acidic residues" evidence="10">
    <location>
        <begin position="40"/>
        <end position="49"/>
    </location>
</feature>
<evidence type="ECO:0000256" key="1">
    <source>
        <dbReference type="ARBA" id="ARBA00004651"/>
    </source>
</evidence>
<dbReference type="Pfam" id="PF07565">
    <property type="entry name" value="Band_3_cyto"/>
    <property type="match status" value="1"/>
</dbReference>
<reference evidence="13" key="1">
    <citation type="submission" date="2022-01" db="EMBL/GenBank/DDBJ databases">
        <authorList>
            <person name="Braso-Vives M."/>
        </authorList>
    </citation>
    <scope>NUCLEOTIDE SEQUENCE</scope>
</reference>
<evidence type="ECO:0000256" key="6">
    <source>
        <dbReference type="ARBA" id="ARBA00022989"/>
    </source>
</evidence>
<evidence type="ECO:0000256" key="5">
    <source>
        <dbReference type="ARBA" id="ARBA00022692"/>
    </source>
</evidence>
<evidence type="ECO:0000313" key="14">
    <source>
        <dbReference type="Proteomes" id="UP000838412"/>
    </source>
</evidence>
<feature type="transmembrane region" description="Helical" evidence="9">
    <location>
        <begin position="1447"/>
        <end position="1470"/>
    </location>
</feature>
<evidence type="ECO:0000256" key="4">
    <source>
        <dbReference type="ARBA" id="ARBA00022475"/>
    </source>
</evidence>
<organism evidence="13 14">
    <name type="scientific">Branchiostoma lanceolatum</name>
    <name type="common">Common lancelet</name>
    <name type="synonym">Amphioxus lanceolatum</name>
    <dbReference type="NCBI Taxonomy" id="7740"/>
    <lineage>
        <taxon>Eukaryota</taxon>
        <taxon>Metazoa</taxon>
        <taxon>Chordata</taxon>
        <taxon>Cephalochordata</taxon>
        <taxon>Leptocardii</taxon>
        <taxon>Amphioxiformes</taxon>
        <taxon>Branchiostomatidae</taxon>
        <taxon>Branchiostoma</taxon>
    </lineage>
</organism>
<feature type="transmembrane region" description="Helical" evidence="9">
    <location>
        <begin position="1088"/>
        <end position="1113"/>
    </location>
</feature>
<feature type="domain" description="Band 3 cytoplasmic" evidence="12">
    <location>
        <begin position="608"/>
        <end position="926"/>
    </location>
</feature>
<feature type="transmembrane region" description="Helical" evidence="9">
    <location>
        <begin position="1323"/>
        <end position="1344"/>
    </location>
</feature>
<protein>
    <recommendedName>
        <fullName evidence="9">Anion exchange protein</fullName>
    </recommendedName>
</protein>
<feature type="compositionally biased region" description="Low complexity" evidence="10">
    <location>
        <begin position="62"/>
        <end position="78"/>
    </location>
</feature>
<dbReference type="NCBIfam" id="TIGR00834">
    <property type="entry name" value="ae"/>
    <property type="match status" value="1"/>
</dbReference>